<gene>
    <name evidence="3" type="ORF">EDD53_0592</name>
</gene>
<dbReference type="Proteomes" id="UP000269689">
    <property type="component" value="Unassembled WGS sequence"/>
</dbReference>
<dbReference type="OrthoDB" id="7868372at2"/>
<dbReference type="GO" id="GO:0051082">
    <property type="term" value="F:unfolded protein binding"/>
    <property type="evidence" value="ECO:0007669"/>
    <property type="project" value="InterPro"/>
</dbReference>
<proteinExistence type="predicted"/>
<keyword evidence="1" id="KW-0175">Coiled coil</keyword>
<dbReference type="AlphaFoldDB" id="A0A3N4UM08"/>
<comment type="caution">
    <text evidence="3">The sequence shown here is derived from an EMBL/GenBank/DDBJ whole genome shotgun (WGS) entry which is preliminary data.</text>
</comment>
<dbReference type="InterPro" id="IPR005632">
    <property type="entry name" value="Chaperone_Skp"/>
</dbReference>
<evidence type="ECO:0000313" key="4">
    <source>
        <dbReference type="Proteomes" id="UP000269689"/>
    </source>
</evidence>
<dbReference type="SMART" id="SM00935">
    <property type="entry name" value="OmpH"/>
    <property type="match status" value="1"/>
</dbReference>
<dbReference type="Pfam" id="PF03938">
    <property type="entry name" value="OmpH"/>
    <property type="match status" value="1"/>
</dbReference>
<sequence>MRLGALTCAAAFAVGFGFCSPLWAQGTAAEGSPSVTPQVEQRSLATAPVIAFDRSRVLAESALGKQLNAELEKEQAKILAENDEISAALEEEERDLSNLKPTISAEDFALRAEAFDRKVTAIRAEQKRKSEAVQLMFDQGTKQFEDNLNQVLSEIAREVGAVAVFERAQIYMMSGTIDVSNEAIRRLTVVEPNENLDDEGTPEAE</sequence>
<protein>
    <submittedName>
        <fullName evidence="3">Periplasmic chaperone for outer membrane proteins Skp</fullName>
    </submittedName>
</protein>
<feature type="coiled-coil region" evidence="1">
    <location>
        <begin position="64"/>
        <end position="95"/>
    </location>
</feature>
<dbReference type="InterPro" id="IPR024930">
    <property type="entry name" value="Skp_dom_sf"/>
</dbReference>
<organism evidence="3 4">
    <name type="scientific">Pacificibacter maritimus</name>
    <dbReference type="NCBI Taxonomy" id="762213"/>
    <lineage>
        <taxon>Bacteria</taxon>
        <taxon>Pseudomonadati</taxon>
        <taxon>Pseudomonadota</taxon>
        <taxon>Alphaproteobacteria</taxon>
        <taxon>Rhodobacterales</taxon>
        <taxon>Roseobacteraceae</taxon>
        <taxon>Pacificibacter</taxon>
    </lineage>
</organism>
<reference evidence="3 4" key="1">
    <citation type="submission" date="2018-11" db="EMBL/GenBank/DDBJ databases">
        <title>Genomic Encyclopedia of Type Strains, Phase IV (KMG-IV): sequencing the most valuable type-strain genomes for metagenomic binning, comparative biology and taxonomic classification.</title>
        <authorList>
            <person name="Goeker M."/>
        </authorList>
    </citation>
    <scope>NUCLEOTIDE SEQUENCE [LARGE SCALE GENOMIC DNA]</scope>
    <source>
        <strain evidence="3 4">DSM 104731</strain>
    </source>
</reference>
<evidence type="ECO:0000256" key="2">
    <source>
        <dbReference type="SAM" id="SignalP"/>
    </source>
</evidence>
<keyword evidence="2" id="KW-0732">Signal</keyword>
<dbReference type="SUPFAM" id="SSF111384">
    <property type="entry name" value="OmpH-like"/>
    <property type="match status" value="1"/>
</dbReference>
<dbReference type="Gene3D" id="3.30.910.20">
    <property type="entry name" value="Skp domain"/>
    <property type="match status" value="1"/>
</dbReference>
<accession>A0A3N4UM08</accession>
<dbReference type="EMBL" id="RKQK01000001">
    <property type="protein sequence ID" value="RPE71473.1"/>
    <property type="molecule type" value="Genomic_DNA"/>
</dbReference>
<evidence type="ECO:0000256" key="1">
    <source>
        <dbReference type="SAM" id="Coils"/>
    </source>
</evidence>
<dbReference type="RefSeq" id="WP_123791683.1">
    <property type="nucleotide sequence ID" value="NZ_RKQK01000001.1"/>
</dbReference>
<feature type="chain" id="PRO_5018259906" evidence="2">
    <location>
        <begin position="25"/>
        <end position="205"/>
    </location>
</feature>
<keyword evidence="4" id="KW-1185">Reference proteome</keyword>
<evidence type="ECO:0000313" key="3">
    <source>
        <dbReference type="EMBL" id="RPE71473.1"/>
    </source>
</evidence>
<name>A0A3N4UM08_9RHOB</name>
<feature type="signal peptide" evidence="2">
    <location>
        <begin position="1"/>
        <end position="24"/>
    </location>
</feature>